<reference evidence="3" key="1">
    <citation type="journal article" date="2014" name="Front. Microbiol.">
        <title>High frequency of phylogenetically diverse reductive dehalogenase-homologous genes in deep subseafloor sedimentary metagenomes.</title>
        <authorList>
            <person name="Kawai M."/>
            <person name="Futagami T."/>
            <person name="Toyoda A."/>
            <person name="Takaki Y."/>
            <person name="Nishi S."/>
            <person name="Hori S."/>
            <person name="Arai W."/>
            <person name="Tsubouchi T."/>
            <person name="Morono Y."/>
            <person name="Uchiyama I."/>
            <person name="Ito T."/>
            <person name="Fujiyama A."/>
            <person name="Inagaki F."/>
            <person name="Takami H."/>
        </authorList>
    </citation>
    <scope>NUCLEOTIDE SEQUENCE</scope>
    <source>
        <strain evidence="3">Expedition CK06-06</strain>
    </source>
</reference>
<dbReference type="SUPFAM" id="SSF64438">
    <property type="entry name" value="CNF1/YfiH-like putative cysteine hydrolases"/>
    <property type="match status" value="1"/>
</dbReference>
<gene>
    <name evidence="3" type="ORF">S01H1_65752</name>
</gene>
<dbReference type="Gene3D" id="3.30.1330.200">
    <property type="match status" value="1"/>
</dbReference>
<dbReference type="Pfam" id="PF03975">
    <property type="entry name" value="CheD"/>
    <property type="match status" value="1"/>
</dbReference>
<feature type="non-terminal residue" evidence="3">
    <location>
        <position position="1"/>
    </location>
</feature>
<dbReference type="GO" id="GO:0006935">
    <property type="term" value="P:chemotaxis"/>
    <property type="evidence" value="ECO:0007669"/>
    <property type="project" value="UniProtKB-KW"/>
</dbReference>
<dbReference type="AlphaFoldDB" id="X0XWF5"/>
<keyword evidence="2" id="KW-0378">Hydrolase</keyword>
<name>X0XWF5_9ZZZZ</name>
<accession>X0XWF5</accession>
<protein>
    <recommendedName>
        <fullName evidence="4">Chemoreceptor glutamine deamidase CheD</fullName>
    </recommendedName>
</protein>
<dbReference type="InterPro" id="IPR005659">
    <property type="entry name" value="Chemorcpt_Glu_NH3ase_CheD"/>
</dbReference>
<evidence type="ECO:0000313" key="3">
    <source>
        <dbReference type="EMBL" id="GAG39532.1"/>
    </source>
</evidence>
<proteinExistence type="predicted"/>
<sequence length="46" mass="4956">CEQLLAELNIPLVARHCGGQQGRRMSLDTANGKVLIEIVGAQPIEL</sequence>
<evidence type="ECO:0000256" key="2">
    <source>
        <dbReference type="ARBA" id="ARBA00022801"/>
    </source>
</evidence>
<dbReference type="GO" id="GO:0050568">
    <property type="term" value="F:protein-glutamine glutaminase activity"/>
    <property type="evidence" value="ECO:0007669"/>
    <property type="project" value="InterPro"/>
</dbReference>
<comment type="caution">
    <text evidence="3">The sequence shown here is derived from an EMBL/GenBank/DDBJ whole genome shotgun (WGS) entry which is preliminary data.</text>
</comment>
<evidence type="ECO:0000256" key="1">
    <source>
        <dbReference type="ARBA" id="ARBA00022500"/>
    </source>
</evidence>
<organism evidence="3">
    <name type="scientific">marine sediment metagenome</name>
    <dbReference type="NCBI Taxonomy" id="412755"/>
    <lineage>
        <taxon>unclassified sequences</taxon>
        <taxon>metagenomes</taxon>
        <taxon>ecological metagenomes</taxon>
    </lineage>
</organism>
<keyword evidence="1" id="KW-0145">Chemotaxis</keyword>
<dbReference type="EMBL" id="BARS01043431">
    <property type="protein sequence ID" value="GAG39532.1"/>
    <property type="molecule type" value="Genomic_DNA"/>
</dbReference>
<evidence type="ECO:0008006" key="4">
    <source>
        <dbReference type="Google" id="ProtNLM"/>
    </source>
</evidence>
<dbReference type="InterPro" id="IPR011324">
    <property type="entry name" value="Cytotoxic_necrot_fac-like_cat"/>
</dbReference>
<dbReference type="InterPro" id="IPR038592">
    <property type="entry name" value="CheD-like_sf"/>
</dbReference>